<dbReference type="EMBL" id="FLUN01000001">
    <property type="protein sequence ID" value="SBW09509.1"/>
    <property type="molecule type" value="Genomic_DNA"/>
</dbReference>
<accession>A0A212KCQ7</accession>
<proteinExistence type="predicted"/>
<gene>
    <name evidence="1" type="ORF">KL86CLO1_12673</name>
</gene>
<organism evidence="1">
    <name type="scientific">uncultured Eubacteriales bacterium</name>
    <dbReference type="NCBI Taxonomy" id="172733"/>
    <lineage>
        <taxon>Bacteria</taxon>
        <taxon>Bacillati</taxon>
        <taxon>Bacillota</taxon>
        <taxon>Clostridia</taxon>
        <taxon>Eubacteriales</taxon>
        <taxon>environmental samples</taxon>
    </lineage>
</organism>
<sequence>MGNPILAYLRDRLGVQKPDYLWLLTLLSVLPLDRFSLSDWNTALSAVAGRNLSFPSYKHLISYLQRLALDVQ</sequence>
<name>A0A212KCQ7_9FIRM</name>
<reference evidence="1" key="1">
    <citation type="submission" date="2016-04" db="EMBL/GenBank/DDBJ databases">
        <authorList>
            <person name="Evans L.H."/>
            <person name="Alamgir A."/>
            <person name="Owens N."/>
            <person name="Weber N.D."/>
            <person name="Virtaneva K."/>
            <person name="Barbian K."/>
            <person name="Babar A."/>
            <person name="Rosenke K."/>
        </authorList>
    </citation>
    <scope>NUCLEOTIDE SEQUENCE</scope>
    <source>
        <strain evidence="1">86</strain>
    </source>
</reference>
<protein>
    <submittedName>
        <fullName evidence="1">Uncharacterized protein</fullName>
    </submittedName>
</protein>
<dbReference type="AlphaFoldDB" id="A0A212KCQ7"/>
<evidence type="ECO:0000313" key="1">
    <source>
        <dbReference type="EMBL" id="SBW09509.1"/>
    </source>
</evidence>